<dbReference type="AlphaFoldDB" id="A0A7R9F640"/>
<organism evidence="1">
    <name type="scientific">Timema bartmani</name>
    <dbReference type="NCBI Taxonomy" id="61472"/>
    <lineage>
        <taxon>Eukaryota</taxon>
        <taxon>Metazoa</taxon>
        <taxon>Ecdysozoa</taxon>
        <taxon>Arthropoda</taxon>
        <taxon>Hexapoda</taxon>
        <taxon>Insecta</taxon>
        <taxon>Pterygota</taxon>
        <taxon>Neoptera</taxon>
        <taxon>Polyneoptera</taxon>
        <taxon>Phasmatodea</taxon>
        <taxon>Timematodea</taxon>
        <taxon>Timematoidea</taxon>
        <taxon>Timematidae</taxon>
        <taxon>Timema</taxon>
    </lineage>
</organism>
<name>A0A7R9F640_9NEOP</name>
<protein>
    <submittedName>
        <fullName evidence="1">Uncharacterized protein</fullName>
    </submittedName>
</protein>
<reference evidence="1" key="1">
    <citation type="submission" date="2020-11" db="EMBL/GenBank/DDBJ databases">
        <authorList>
            <person name="Tran Van P."/>
        </authorList>
    </citation>
    <scope>NUCLEOTIDE SEQUENCE</scope>
</reference>
<accession>A0A7R9F640</accession>
<proteinExistence type="predicted"/>
<gene>
    <name evidence="1" type="ORF">TBIB3V08_LOCUS10009</name>
</gene>
<dbReference type="EMBL" id="OD569141">
    <property type="protein sequence ID" value="CAD7447701.1"/>
    <property type="molecule type" value="Genomic_DNA"/>
</dbReference>
<sequence>MATSSPRLVNLAQLDKKSLKEFVDSFDTVITDCDGCTLEVACTLDAIANFSGRGVHNTPHKATKTWDWVAKLREGRTCFTLRCDCHRQESKLLTIDRHPSGKPNLAPHPLQNSGRTYRWFAVVDPNGANEATACRKA</sequence>
<evidence type="ECO:0000313" key="1">
    <source>
        <dbReference type="EMBL" id="CAD7447701.1"/>
    </source>
</evidence>